<feature type="domain" description="RWD" evidence="6">
    <location>
        <begin position="134"/>
        <end position="244"/>
    </location>
</feature>
<dbReference type="InterPro" id="IPR037274">
    <property type="entry name" value="Znf_CHY_sf"/>
</dbReference>
<dbReference type="InterPro" id="IPR008913">
    <property type="entry name" value="Znf_CHY"/>
</dbReference>
<dbReference type="VEuPathDB" id="FungiDB:YALI1_D13574g"/>
<feature type="compositionally biased region" description="Low complexity" evidence="5">
    <location>
        <begin position="8"/>
        <end position="49"/>
    </location>
</feature>
<dbReference type="Pfam" id="PF05773">
    <property type="entry name" value="RWD"/>
    <property type="match status" value="1"/>
</dbReference>
<dbReference type="OMA" id="FRRQLMH"/>
<evidence type="ECO:0000256" key="3">
    <source>
        <dbReference type="ARBA" id="ARBA00022833"/>
    </source>
</evidence>
<dbReference type="EMBL" id="CP017556">
    <property type="protein sequence ID" value="AOW03897.1"/>
    <property type="molecule type" value="Genomic_DNA"/>
</dbReference>
<dbReference type="AlphaFoldDB" id="A0A1D8NE28"/>
<feature type="compositionally biased region" description="Low complexity" evidence="5">
    <location>
        <begin position="59"/>
        <end position="78"/>
    </location>
</feature>
<protein>
    <recommendedName>
        <fullName evidence="10">CHY-type domain-containing protein</fullName>
    </recommendedName>
</protein>
<evidence type="ECO:0000256" key="1">
    <source>
        <dbReference type="ARBA" id="ARBA00022723"/>
    </source>
</evidence>
<dbReference type="InterPro" id="IPR006575">
    <property type="entry name" value="RWD_dom"/>
</dbReference>
<sequence length="786" mass="87741">MAISVSESTSSAQTPAPAPAQTARQASPAQAAGSNSSGSSQTASAPSSRSRQRRRRPNRNGGQQNRRNQNHNSQNNNQETGSETPATSDQPSDQTQTQGLSQGQNQNRSQRVTQADPSRRVARPKPNQENQRMNEINQVKRRWKSVTEQVPEDAARDAGATTLTFDMAPSDPDFPFEISFLKVKMVVPKNYPKDVPSIEVQNKDIPKGFALNVDAGFYSIAKENLGRTSLLRIMYQLDNRLEEFLKMDKAKTIKIVKYAQKKPSPEPAAPKLKAFNPSASAFVPAAKSAAPAAPAAQIFVPPKVAAEQKKQVELLRARIRDLPLHKESASGYYYSLNRLEIYQSFSTPEIFQNKPVLKARLFVPKRFPENRDVRIELLEVPQKIGRVVEQNFARFAKYTTEKWTLTALVNYFVTKFTKLCDDIDDVKETHVVRDKGKEKELVEPETDGASMATEGGEVSEVTEGVEKVSLDENKDENKKKEEETDTEGVAEDTTEEDTKVTSYTDDVPTLEPRGTEIKLSGIELVNIGVLECSTLNLTVNCTRCKTANDIQGIVAGPYGRDGKAVGVSCSQCNQTLVVAFRKNLIHSFNHCAGYLDLEGCVPFDMMPSLFIPTCMNCSESFPQPLKGLQSGFSATVNCRVCHIRMTVRIPQCTFEVIDDYAIPADRLKKVHVRKRAKENLGIKIGEPLPNEGTCRHYKKSHRWLRFSCCGKVFPCDKCHDDISMHVAEHANRMLCGACSREQTITKECDSCGYSYVPRHSAHWEGGKGMRDQTRMSKKDSRKYKRL</sequence>
<keyword evidence="1" id="KW-0479">Metal-binding</keyword>
<dbReference type="Proteomes" id="UP000182444">
    <property type="component" value="Chromosome 1D"/>
</dbReference>
<dbReference type="VEuPathDB" id="FungiDB:YALI0_D10857g"/>
<dbReference type="GeneID" id="2910443"/>
<evidence type="ECO:0000256" key="2">
    <source>
        <dbReference type="ARBA" id="ARBA00022771"/>
    </source>
</evidence>
<feature type="domain" description="CHY-type" evidence="7">
    <location>
        <begin position="687"/>
        <end position="753"/>
    </location>
</feature>
<feature type="compositionally biased region" description="Low complexity" evidence="5">
    <location>
        <begin position="87"/>
        <end position="98"/>
    </location>
</feature>
<dbReference type="eggNOG" id="KOG1940">
    <property type="taxonomic scope" value="Eukaryota"/>
</dbReference>
<feature type="region of interest" description="Disordered" evidence="5">
    <location>
        <begin position="1"/>
        <end position="143"/>
    </location>
</feature>
<reference evidence="8 9" key="1">
    <citation type="journal article" date="2016" name="PLoS ONE">
        <title>Sequence Assembly of Yarrowia lipolytica Strain W29/CLIB89 Shows Transposable Element Diversity.</title>
        <authorList>
            <person name="Magnan C."/>
            <person name="Yu J."/>
            <person name="Chang I."/>
            <person name="Jahn E."/>
            <person name="Kanomata Y."/>
            <person name="Wu J."/>
            <person name="Zeller M."/>
            <person name="Oakes M."/>
            <person name="Baldi P."/>
            <person name="Sandmeyer S."/>
        </authorList>
    </citation>
    <scope>NUCLEOTIDE SEQUENCE [LARGE SCALE GENOMIC DNA]</scope>
    <source>
        <strain evidence="9">CLIB89(W29)</strain>
    </source>
</reference>
<dbReference type="SUPFAM" id="SSF161219">
    <property type="entry name" value="CHY zinc finger-like"/>
    <property type="match status" value="1"/>
</dbReference>
<dbReference type="KEGG" id="yli:2910443"/>
<evidence type="ECO:0000259" key="7">
    <source>
        <dbReference type="PROSITE" id="PS51266"/>
    </source>
</evidence>
<evidence type="ECO:0000259" key="6">
    <source>
        <dbReference type="PROSITE" id="PS50908"/>
    </source>
</evidence>
<evidence type="ECO:0000256" key="4">
    <source>
        <dbReference type="PROSITE-ProRule" id="PRU00601"/>
    </source>
</evidence>
<feature type="compositionally biased region" description="Acidic residues" evidence="5">
    <location>
        <begin position="483"/>
        <end position="495"/>
    </location>
</feature>
<keyword evidence="2 4" id="KW-0863">Zinc-finger</keyword>
<evidence type="ECO:0000313" key="8">
    <source>
        <dbReference type="EMBL" id="AOW03897.1"/>
    </source>
</evidence>
<dbReference type="PROSITE" id="PS50908">
    <property type="entry name" value="RWD"/>
    <property type="match status" value="1"/>
</dbReference>
<gene>
    <name evidence="8" type="ORF">YALI1_D13574g</name>
</gene>
<accession>A0A1D8NE28</accession>
<name>A0A1D8NE28_YARLL</name>
<feature type="compositionally biased region" description="Basic and acidic residues" evidence="5">
    <location>
        <begin position="764"/>
        <end position="778"/>
    </location>
</feature>
<dbReference type="GO" id="GO:0008270">
    <property type="term" value="F:zinc ion binding"/>
    <property type="evidence" value="ECO:0007669"/>
    <property type="project" value="UniProtKB-KW"/>
</dbReference>
<feature type="compositionally biased region" description="Low complexity" evidence="5">
    <location>
        <begin position="453"/>
        <end position="462"/>
    </location>
</feature>
<evidence type="ECO:0000313" key="9">
    <source>
        <dbReference type="Proteomes" id="UP000182444"/>
    </source>
</evidence>
<feature type="compositionally biased region" description="Polar residues" evidence="5">
    <location>
        <begin position="99"/>
        <end position="116"/>
    </location>
</feature>
<feature type="compositionally biased region" description="Polar residues" evidence="5">
    <location>
        <begin position="127"/>
        <end position="137"/>
    </location>
</feature>
<dbReference type="Pfam" id="PF05495">
    <property type="entry name" value="zf-CHY"/>
    <property type="match status" value="1"/>
</dbReference>
<dbReference type="PROSITE" id="PS51266">
    <property type="entry name" value="ZF_CHY"/>
    <property type="match status" value="1"/>
</dbReference>
<feature type="compositionally biased region" description="Basic and acidic residues" evidence="5">
    <location>
        <begin position="464"/>
        <end position="482"/>
    </location>
</feature>
<feature type="region of interest" description="Disordered" evidence="5">
    <location>
        <begin position="434"/>
        <end position="512"/>
    </location>
</feature>
<keyword evidence="3" id="KW-0862">Zinc</keyword>
<feature type="region of interest" description="Disordered" evidence="5">
    <location>
        <begin position="764"/>
        <end position="786"/>
    </location>
</feature>
<dbReference type="RefSeq" id="XP_502673.3">
    <property type="nucleotide sequence ID" value="XM_502673.3"/>
</dbReference>
<evidence type="ECO:0000256" key="5">
    <source>
        <dbReference type="SAM" id="MobiDB-lite"/>
    </source>
</evidence>
<organism evidence="8 9">
    <name type="scientific">Yarrowia lipolytica</name>
    <name type="common">Candida lipolytica</name>
    <dbReference type="NCBI Taxonomy" id="4952"/>
    <lineage>
        <taxon>Eukaryota</taxon>
        <taxon>Fungi</taxon>
        <taxon>Dikarya</taxon>
        <taxon>Ascomycota</taxon>
        <taxon>Saccharomycotina</taxon>
        <taxon>Dipodascomycetes</taxon>
        <taxon>Dipodascales</taxon>
        <taxon>Dipodascales incertae sedis</taxon>
        <taxon>Yarrowia</taxon>
    </lineage>
</organism>
<evidence type="ECO:0008006" key="10">
    <source>
        <dbReference type="Google" id="ProtNLM"/>
    </source>
</evidence>
<proteinExistence type="predicted"/>